<reference evidence="2" key="1">
    <citation type="submission" date="2021-02" db="EMBL/GenBank/DDBJ databases">
        <authorList>
            <person name="Palmer J.M."/>
        </authorList>
    </citation>
    <scope>NUCLEOTIDE SEQUENCE</scope>
    <source>
        <strain evidence="2">SCRP23</strain>
    </source>
</reference>
<protein>
    <submittedName>
        <fullName evidence="2">Uncharacterized protein</fullName>
    </submittedName>
</protein>
<name>A0A8T1VSK3_9STRA</name>
<feature type="compositionally biased region" description="Acidic residues" evidence="1">
    <location>
        <begin position="41"/>
        <end position="50"/>
    </location>
</feature>
<dbReference type="AlphaFoldDB" id="A0A8T1VSK3"/>
<gene>
    <name evidence="2" type="ORF">PHYBOEH_010083</name>
</gene>
<dbReference type="OrthoDB" id="10643053at2759"/>
<feature type="region of interest" description="Disordered" evidence="1">
    <location>
        <begin position="41"/>
        <end position="79"/>
    </location>
</feature>
<organism evidence="2 3">
    <name type="scientific">Phytophthora boehmeriae</name>
    <dbReference type="NCBI Taxonomy" id="109152"/>
    <lineage>
        <taxon>Eukaryota</taxon>
        <taxon>Sar</taxon>
        <taxon>Stramenopiles</taxon>
        <taxon>Oomycota</taxon>
        <taxon>Peronosporomycetes</taxon>
        <taxon>Peronosporales</taxon>
        <taxon>Peronosporaceae</taxon>
        <taxon>Phytophthora</taxon>
    </lineage>
</organism>
<comment type="caution">
    <text evidence="2">The sequence shown here is derived from an EMBL/GenBank/DDBJ whole genome shotgun (WGS) entry which is preliminary data.</text>
</comment>
<dbReference type="EMBL" id="JAGDFL010000673">
    <property type="protein sequence ID" value="KAG7383109.1"/>
    <property type="molecule type" value="Genomic_DNA"/>
</dbReference>
<evidence type="ECO:0000313" key="2">
    <source>
        <dbReference type="EMBL" id="KAG7383109.1"/>
    </source>
</evidence>
<feature type="compositionally biased region" description="Basic and acidic residues" evidence="1">
    <location>
        <begin position="60"/>
        <end position="75"/>
    </location>
</feature>
<keyword evidence="3" id="KW-1185">Reference proteome</keyword>
<dbReference type="Proteomes" id="UP000693981">
    <property type="component" value="Unassembled WGS sequence"/>
</dbReference>
<evidence type="ECO:0000313" key="3">
    <source>
        <dbReference type="Proteomes" id="UP000693981"/>
    </source>
</evidence>
<evidence type="ECO:0000256" key="1">
    <source>
        <dbReference type="SAM" id="MobiDB-lite"/>
    </source>
</evidence>
<sequence length="223" mass="25697">MSDVELNALHSFLSELDVNEVDELVETFEALLVSTETIEVDDATSGESSDDSAVRPAKRFKTEEARKRQNAYDKKSRAKKRMNHREACEAFASRSRVNPMLLFITVLLARIEGTTRASTRLRLSDSIKIKTEDGTSENIDRKECEDDAKRQLAMNQVSMSYSKVWTDTWLEHKTGESAKFFLKQYSDDIQPAMNRLRELHDELSWADKDLQQCMHRNTKGVWI</sequence>
<proteinExistence type="predicted"/>
<accession>A0A8T1VSK3</accession>